<dbReference type="EMBL" id="JBHSDH010000010">
    <property type="protein sequence ID" value="MFC4291258.1"/>
    <property type="molecule type" value="Genomic_DNA"/>
</dbReference>
<protein>
    <submittedName>
        <fullName evidence="2">Complex I NDUFA9 subunit family protein</fullName>
    </submittedName>
</protein>
<proteinExistence type="predicted"/>
<evidence type="ECO:0000313" key="2">
    <source>
        <dbReference type="EMBL" id="MFC4291258.1"/>
    </source>
</evidence>
<feature type="domain" description="NAD-dependent epimerase/dehydratase" evidence="1">
    <location>
        <begin position="9"/>
        <end position="204"/>
    </location>
</feature>
<dbReference type="SUPFAM" id="SSF51735">
    <property type="entry name" value="NAD(P)-binding Rossmann-fold domains"/>
    <property type="match status" value="1"/>
</dbReference>
<evidence type="ECO:0000313" key="3">
    <source>
        <dbReference type="Proteomes" id="UP001595887"/>
    </source>
</evidence>
<evidence type="ECO:0000259" key="1">
    <source>
        <dbReference type="Pfam" id="PF01370"/>
    </source>
</evidence>
<dbReference type="Proteomes" id="UP001595887">
    <property type="component" value="Unassembled WGS sequence"/>
</dbReference>
<comment type="caution">
    <text evidence="2">The sequence shown here is derived from an EMBL/GenBank/DDBJ whole genome shotgun (WGS) entry which is preliminary data.</text>
</comment>
<dbReference type="Pfam" id="PF01370">
    <property type="entry name" value="Epimerase"/>
    <property type="match status" value="1"/>
</dbReference>
<reference evidence="3" key="1">
    <citation type="journal article" date="2019" name="Int. J. Syst. Evol. Microbiol.">
        <title>The Global Catalogue of Microorganisms (GCM) 10K type strain sequencing project: providing services to taxonomists for standard genome sequencing and annotation.</title>
        <authorList>
            <consortium name="The Broad Institute Genomics Platform"/>
            <consortium name="The Broad Institute Genome Sequencing Center for Infectious Disease"/>
            <person name="Wu L."/>
            <person name="Ma J."/>
        </authorList>
    </citation>
    <scope>NUCLEOTIDE SEQUENCE [LARGE SCALE GENOMIC DNA]</scope>
    <source>
        <strain evidence="3">CECT 8531</strain>
    </source>
</reference>
<dbReference type="PANTHER" id="PTHR12126">
    <property type="entry name" value="NADH-UBIQUINONE OXIDOREDUCTASE 39 KDA SUBUNIT-RELATED"/>
    <property type="match status" value="1"/>
</dbReference>
<keyword evidence="3" id="KW-1185">Reference proteome</keyword>
<dbReference type="CDD" id="cd05271">
    <property type="entry name" value="NDUFA9_like_SDR_a"/>
    <property type="match status" value="1"/>
</dbReference>
<dbReference type="InterPro" id="IPR036291">
    <property type="entry name" value="NAD(P)-bd_dom_sf"/>
</dbReference>
<name>A0ABV8RCW5_9SPHN</name>
<organism evidence="2 3">
    <name type="scientific">Sphingorhabdus arenilitoris</name>
    <dbReference type="NCBI Taxonomy" id="1490041"/>
    <lineage>
        <taxon>Bacteria</taxon>
        <taxon>Pseudomonadati</taxon>
        <taxon>Pseudomonadota</taxon>
        <taxon>Alphaproteobacteria</taxon>
        <taxon>Sphingomonadales</taxon>
        <taxon>Sphingomonadaceae</taxon>
        <taxon>Sphingorhabdus</taxon>
    </lineage>
</organism>
<dbReference type="Gene3D" id="3.40.50.720">
    <property type="entry name" value="NAD(P)-binding Rossmann-like Domain"/>
    <property type="match status" value="1"/>
</dbReference>
<sequence>MNNLDGKLITVLGGSGFLGRYVCQALLNAGARLRVTGQSAASGMHIKPLGNLGQVQLMAADVRKPASVARAVEGADMVVNLVGSFADMEAIQHIGARNVAEAAKKAKCAALVHISAIGSDADSTARYGRSKAAGEAAVKKAFADAIIFRPSIIFGREDEFINRFAGLIRMLPVVPIIGSDTKFQPVFVGDVARAVAAALNNPAPYAGQVLDLGGPEIFTMRGLNEWIAKAIGRSPLFIDVPDFAAQAMAVGTGWLPGAPITADQFKMLAYDNVVDEKRDGLAVMGIAPTSLDTAAHDWLDIYRKHGRFGGQAAA</sequence>
<gene>
    <name evidence="2" type="ORF">ACFOWX_02395</name>
</gene>
<accession>A0ABV8RCW5</accession>
<dbReference type="RefSeq" id="WP_381420914.1">
    <property type="nucleotide sequence ID" value="NZ_JBHSDH010000010.1"/>
</dbReference>
<dbReference type="InterPro" id="IPR001509">
    <property type="entry name" value="Epimerase_deHydtase"/>
</dbReference>
<dbReference type="PANTHER" id="PTHR12126:SF11">
    <property type="entry name" value="NADH DEHYDROGENASE [UBIQUINONE] 1 ALPHA SUBCOMPLEX SUBUNIT 9, MITOCHONDRIAL"/>
    <property type="match status" value="1"/>
</dbReference>
<dbReference type="InterPro" id="IPR051207">
    <property type="entry name" value="ComplexI_NDUFA9_subunit"/>
</dbReference>